<keyword evidence="12" id="KW-0804">Transcription</keyword>
<keyword evidence="13" id="KW-0234">DNA repair</keyword>
<evidence type="ECO:0000256" key="5">
    <source>
        <dbReference type="ARBA" id="ARBA00022679"/>
    </source>
</evidence>
<dbReference type="EMBL" id="VDUX01000001">
    <property type="protein sequence ID" value="TXL63304.1"/>
    <property type="molecule type" value="Genomic_DNA"/>
</dbReference>
<evidence type="ECO:0000256" key="8">
    <source>
        <dbReference type="ARBA" id="ARBA00022833"/>
    </source>
</evidence>
<dbReference type="GO" id="GO:0006307">
    <property type="term" value="P:DNA alkylation repair"/>
    <property type="evidence" value="ECO:0007669"/>
    <property type="project" value="TreeGrafter"/>
</dbReference>
<keyword evidence="4" id="KW-0489">Methyltransferase</keyword>
<sequence length="480" mass="52031">MVEDHDRCYRAVRSRDARFDGVFYTGVRTTGIYCRPSCPARTPHQHNVEFFPSAAAAQEAGFRACRRCRPDTTPGSPEWNLRADAVARAMRLIGDGLVEREGVDGLASRLGFSTRHVNRMLTAELGAGPLALARSRRSQAARVLIETTDMAMADIAFAAGFASIRQFNDSIRTVYGLTPTEMRGRRGGKTSGRLAIRLAVRRPFDPDGLLTFLGDRAIAGVEHVEGRVYARILRLPNGLGAVRLTLHDDRVEAELELADLRDTAVAVERCRRLLDLDADPVAIGDVLAADPLLAPSVAEVPGIRLPGQVDGFEVVVRAIVGQQVSVAGARTILGRFAAAYGTPATFDLAAEHGLTHAFATAEAMADADDTALSMPRSRAQALIGVARSVAAGELDLEPGADRDATHKALLGHRGIGPWTADYVVMRAFGHPDVMLETDLIIKRMLDRYGVDAARTATWQPWRSYAALHLWRLASTPKETA</sequence>
<dbReference type="InterPro" id="IPR009057">
    <property type="entry name" value="Homeodomain-like_sf"/>
</dbReference>
<keyword evidence="7" id="KW-0227">DNA damage</keyword>
<dbReference type="Pfam" id="PF12833">
    <property type="entry name" value="HTH_18"/>
    <property type="match status" value="1"/>
</dbReference>
<dbReference type="GO" id="GO:0043916">
    <property type="term" value="F:DNA-7-methylguanine glycosylase activity"/>
    <property type="evidence" value="ECO:0007669"/>
    <property type="project" value="TreeGrafter"/>
</dbReference>
<evidence type="ECO:0000256" key="7">
    <source>
        <dbReference type="ARBA" id="ARBA00022763"/>
    </source>
</evidence>
<dbReference type="SUPFAM" id="SSF46689">
    <property type="entry name" value="Homeodomain-like"/>
    <property type="match status" value="1"/>
</dbReference>
<protein>
    <recommendedName>
        <fullName evidence="3">DNA-3-methyladenine glycosylase II</fullName>
        <ecNumber evidence="3">3.2.2.21</ecNumber>
    </recommendedName>
</protein>
<dbReference type="GO" id="GO:0043565">
    <property type="term" value="F:sequence-specific DNA binding"/>
    <property type="evidence" value="ECO:0007669"/>
    <property type="project" value="InterPro"/>
</dbReference>
<dbReference type="Pfam" id="PF06029">
    <property type="entry name" value="AlkA_N"/>
    <property type="match status" value="1"/>
</dbReference>
<dbReference type="OrthoDB" id="9811249at2"/>
<comment type="caution">
    <text evidence="15">The sequence shown here is derived from an EMBL/GenBank/DDBJ whole genome shotgun (WGS) entry which is preliminary data.</text>
</comment>
<comment type="catalytic activity">
    <reaction evidence="1">
        <text>Hydrolysis of alkylated DNA, releasing 3-methyladenine, 3-methylguanine, 7-methylguanine and 7-methyladenine.</text>
        <dbReference type="EC" id="3.2.2.21"/>
    </reaction>
</comment>
<dbReference type="GO" id="GO:0005737">
    <property type="term" value="C:cytoplasm"/>
    <property type="evidence" value="ECO:0007669"/>
    <property type="project" value="TreeGrafter"/>
</dbReference>
<dbReference type="SMART" id="SM01009">
    <property type="entry name" value="AlkA_N"/>
    <property type="match status" value="1"/>
</dbReference>
<evidence type="ECO:0000256" key="2">
    <source>
        <dbReference type="ARBA" id="ARBA00001947"/>
    </source>
</evidence>
<dbReference type="SUPFAM" id="SSF48150">
    <property type="entry name" value="DNA-glycosylase"/>
    <property type="match status" value="1"/>
</dbReference>
<keyword evidence="16" id="KW-1185">Reference proteome</keyword>
<dbReference type="FunFam" id="3.40.10.10:FF:000001">
    <property type="entry name" value="DNA-3-methyladenine glycosylase 2"/>
    <property type="match status" value="1"/>
</dbReference>
<dbReference type="Proteomes" id="UP000321571">
    <property type="component" value="Unassembled WGS sequence"/>
</dbReference>
<evidence type="ECO:0000313" key="16">
    <source>
        <dbReference type="Proteomes" id="UP000321571"/>
    </source>
</evidence>
<dbReference type="AlphaFoldDB" id="A0A5C8NNA9"/>
<dbReference type="Gene3D" id="1.10.1670.10">
    <property type="entry name" value="Helix-hairpin-Helix base-excision DNA repair enzymes (C-terminal)"/>
    <property type="match status" value="1"/>
</dbReference>
<dbReference type="SUPFAM" id="SSF55945">
    <property type="entry name" value="TATA-box binding protein-like"/>
    <property type="match status" value="1"/>
</dbReference>
<dbReference type="GO" id="GO:0032131">
    <property type="term" value="F:alkylated DNA binding"/>
    <property type="evidence" value="ECO:0007669"/>
    <property type="project" value="TreeGrafter"/>
</dbReference>
<dbReference type="GO" id="GO:0006285">
    <property type="term" value="P:base-excision repair, AP site formation"/>
    <property type="evidence" value="ECO:0007669"/>
    <property type="project" value="TreeGrafter"/>
</dbReference>
<dbReference type="Pfam" id="PF02805">
    <property type="entry name" value="Ada_Zn_binding"/>
    <property type="match status" value="1"/>
</dbReference>
<dbReference type="SMART" id="SM00342">
    <property type="entry name" value="HTH_ARAC"/>
    <property type="match status" value="1"/>
</dbReference>
<reference evidence="15 16" key="1">
    <citation type="submission" date="2019-06" db="EMBL/GenBank/DDBJ databases">
        <title>Aeromicrobium sp. nov., isolated from a maize field.</title>
        <authorList>
            <person name="Lin S.-Y."/>
            <person name="Tsai C.-F."/>
            <person name="Young C.-C."/>
        </authorList>
    </citation>
    <scope>NUCLEOTIDE SEQUENCE [LARGE SCALE GENOMIC DNA]</scope>
    <source>
        <strain evidence="15 16">CC-CFT486</strain>
    </source>
</reference>
<accession>A0A5C8NNA9</accession>
<evidence type="ECO:0000256" key="1">
    <source>
        <dbReference type="ARBA" id="ARBA00000086"/>
    </source>
</evidence>
<dbReference type="PANTHER" id="PTHR43003">
    <property type="entry name" value="DNA-3-METHYLADENINE GLYCOSYLASE"/>
    <property type="match status" value="1"/>
</dbReference>
<evidence type="ECO:0000313" key="15">
    <source>
        <dbReference type="EMBL" id="TXL63304.1"/>
    </source>
</evidence>
<keyword evidence="11" id="KW-0010">Activator</keyword>
<keyword evidence="10" id="KW-0238">DNA-binding</keyword>
<dbReference type="InterPro" id="IPR037046">
    <property type="entry name" value="AlkA_N_sf"/>
</dbReference>
<dbReference type="Gene3D" id="3.30.310.20">
    <property type="entry name" value="DNA-3-methyladenine glycosylase AlkA, N-terminal domain"/>
    <property type="match status" value="1"/>
</dbReference>
<dbReference type="InterPro" id="IPR011257">
    <property type="entry name" value="DNA_glycosylase"/>
</dbReference>
<dbReference type="EC" id="3.2.2.21" evidence="3"/>
<dbReference type="GO" id="GO:0032993">
    <property type="term" value="C:protein-DNA complex"/>
    <property type="evidence" value="ECO:0007669"/>
    <property type="project" value="TreeGrafter"/>
</dbReference>
<evidence type="ECO:0000259" key="14">
    <source>
        <dbReference type="PROSITE" id="PS01124"/>
    </source>
</evidence>
<dbReference type="GO" id="GO:0008725">
    <property type="term" value="F:DNA-3-methyladenine glycosylase activity"/>
    <property type="evidence" value="ECO:0007669"/>
    <property type="project" value="TreeGrafter"/>
</dbReference>
<keyword evidence="9" id="KW-0805">Transcription regulation</keyword>
<keyword evidence="8" id="KW-0862">Zinc</keyword>
<dbReference type="SUPFAM" id="SSF57884">
    <property type="entry name" value="Ada DNA repair protein, N-terminal domain (N-Ada 10)"/>
    <property type="match status" value="1"/>
</dbReference>
<evidence type="ECO:0000256" key="6">
    <source>
        <dbReference type="ARBA" id="ARBA00022723"/>
    </source>
</evidence>
<dbReference type="InterPro" id="IPR051912">
    <property type="entry name" value="Alkylbase_DNA_Glycosylase/TA"/>
</dbReference>
<dbReference type="PROSITE" id="PS01124">
    <property type="entry name" value="HTH_ARAC_FAMILY_2"/>
    <property type="match status" value="1"/>
</dbReference>
<dbReference type="GO" id="GO:0003700">
    <property type="term" value="F:DNA-binding transcription factor activity"/>
    <property type="evidence" value="ECO:0007669"/>
    <property type="project" value="InterPro"/>
</dbReference>
<proteinExistence type="predicted"/>
<evidence type="ECO:0000256" key="9">
    <source>
        <dbReference type="ARBA" id="ARBA00023015"/>
    </source>
</evidence>
<evidence type="ECO:0000256" key="10">
    <source>
        <dbReference type="ARBA" id="ARBA00023125"/>
    </source>
</evidence>
<dbReference type="SMART" id="SM00478">
    <property type="entry name" value="ENDO3c"/>
    <property type="match status" value="1"/>
</dbReference>
<dbReference type="InterPro" id="IPR035451">
    <property type="entry name" value="Ada-like_dom_sf"/>
</dbReference>
<dbReference type="CDD" id="cd00056">
    <property type="entry name" value="ENDO3c"/>
    <property type="match status" value="1"/>
</dbReference>
<dbReference type="InterPro" id="IPR004026">
    <property type="entry name" value="Ada_DNA_repair_Zn-bd"/>
</dbReference>
<dbReference type="Pfam" id="PF00730">
    <property type="entry name" value="HhH-GPD"/>
    <property type="match status" value="1"/>
</dbReference>
<gene>
    <name evidence="15" type="ORF">FHP06_00015</name>
</gene>
<evidence type="ECO:0000256" key="3">
    <source>
        <dbReference type="ARBA" id="ARBA00012000"/>
    </source>
</evidence>
<dbReference type="InterPro" id="IPR010316">
    <property type="entry name" value="AlkA_N"/>
</dbReference>
<keyword evidence="5" id="KW-0808">Transferase</keyword>
<dbReference type="GO" id="GO:0008270">
    <property type="term" value="F:zinc ion binding"/>
    <property type="evidence" value="ECO:0007669"/>
    <property type="project" value="InterPro"/>
</dbReference>
<dbReference type="InterPro" id="IPR023170">
    <property type="entry name" value="HhH_base_excis_C"/>
</dbReference>
<evidence type="ECO:0000256" key="13">
    <source>
        <dbReference type="ARBA" id="ARBA00023204"/>
    </source>
</evidence>
<comment type="cofactor">
    <cofactor evidence="2">
        <name>Zn(2+)</name>
        <dbReference type="ChEBI" id="CHEBI:29105"/>
    </cofactor>
</comment>
<keyword evidence="6" id="KW-0479">Metal-binding</keyword>
<dbReference type="GO" id="GO:0008168">
    <property type="term" value="F:methyltransferase activity"/>
    <property type="evidence" value="ECO:0007669"/>
    <property type="project" value="UniProtKB-KW"/>
</dbReference>
<evidence type="ECO:0000256" key="11">
    <source>
        <dbReference type="ARBA" id="ARBA00023159"/>
    </source>
</evidence>
<evidence type="ECO:0000256" key="4">
    <source>
        <dbReference type="ARBA" id="ARBA00022603"/>
    </source>
</evidence>
<dbReference type="InterPro" id="IPR018060">
    <property type="entry name" value="HTH_AraC"/>
</dbReference>
<dbReference type="PANTHER" id="PTHR43003:SF13">
    <property type="entry name" value="DNA-3-METHYLADENINE GLYCOSYLASE 2"/>
    <property type="match status" value="1"/>
</dbReference>
<evidence type="ECO:0000256" key="12">
    <source>
        <dbReference type="ARBA" id="ARBA00023163"/>
    </source>
</evidence>
<organism evidence="15 16">
    <name type="scientific">Aeromicrobium terrae</name>
    <dbReference type="NCBI Taxonomy" id="2498846"/>
    <lineage>
        <taxon>Bacteria</taxon>
        <taxon>Bacillati</taxon>
        <taxon>Actinomycetota</taxon>
        <taxon>Actinomycetes</taxon>
        <taxon>Propionibacteriales</taxon>
        <taxon>Nocardioidaceae</taxon>
        <taxon>Aeromicrobium</taxon>
    </lineage>
</organism>
<dbReference type="Gene3D" id="3.40.10.10">
    <property type="entry name" value="DNA Methylphosphotriester Repair Domain"/>
    <property type="match status" value="1"/>
</dbReference>
<name>A0A5C8NNA9_9ACTN</name>
<dbReference type="Gene3D" id="1.10.340.30">
    <property type="entry name" value="Hypothetical protein, domain 2"/>
    <property type="match status" value="1"/>
</dbReference>
<feature type="domain" description="HTH araC/xylS-type" evidence="14">
    <location>
        <begin position="87"/>
        <end position="185"/>
    </location>
</feature>
<dbReference type="InterPro" id="IPR003265">
    <property type="entry name" value="HhH-GPD_domain"/>
</dbReference>
<dbReference type="GO" id="GO:0032259">
    <property type="term" value="P:methylation"/>
    <property type="evidence" value="ECO:0007669"/>
    <property type="project" value="UniProtKB-KW"/>
</dbReference>
<dbReference type="Gene3D" id="1.10.10.60">
    <property type="entry name" value="Homeodomain-like"/>
    <property type="match status" value="1"/>
</dbReference>